<dbReference type="EMBL" id="CP002599">
    <property type="protein sequence ID" value="AEA59775.1"/>
    <property type="molecule type" value="Genomic_DNA"/>
</dbReference>
<dbReference type="STRING" id="999541.bgla_1g10920"/>
<organism evidence="1 2">
    <name type="scientific">Burkholderia gladioli (strain BSR3)</name>
    <dbReference type="NCBI Taxonomy" id="999541"/>
    <lineage>
        <taxon>Bacteria</taxon>
        <taxon>Pseudomonadati</taxon>
        <taxon>Pseudomonadota</taxon>
        <taxon>Betaproteobacteria</taxon>
        <taxon>Burkholderiales</taxon>
        <taxon>Burkholderiaceae</taxon>
        <taxon>Burkholderia</taxon>
    </lineage>
</organism>
<dbReference type="Proteomes" id="UP000008316">
    <property type="component" value="Chromosome 1"/>
</dbReference>
<dbReference type="InterPro" id="IPR014915">
    <property type="entry name" value="Phage_TLS_TfmB"/>
</dbReference>
<keyword evidence="2" id="KW-1185">Reference proteome</keyword>
<sequence length="111" mass="11986">MPELDAGVIGALRAFGASPESLETASALVDNAAFEVYEENWEAVKVFLAASTQWRVVGLGGFGHALVHTGLDYVALEVIMRMQCIPRSRRAAVFDQVRVLEEGALDALHSV</sequence>
<dbReference type="eggNOG" id="ENOG50315W1">
    <property type="taxonomic scope" value="Bacteria"/>
</dbReference>
<dbReference type="HOGENOM" id="CLU_164689_0_0_4"/>
<gene>
    <name evidence="1" type="ordered locus">bgla_1g10920</name>
</gene>
<dbReference type="KEGG" id="bgd:bgla_1g10920"/>
<evidence type="ECO:0000313" key="2">
    <source>
        <dbReference type="Proteomes" id="UP000008316"/>
    </source>
</evidence>
<dbReference type="RefSeq" id="WP_013697126.1">
    <property type="nucleotide sequence ID" value="NC_015381.1"/>
</dbReference>
<dbReference type="Pfam" id="PF08809">
    <property type="entry name" value="DUF1799"/>
    <property type="match status" value="1"/>
</dbReference>
<evidence type="ECO:0000313" key="1">
    <source>
        <dbReference type="EMBL" id="AEA59775.1"/>
    </source>
</evidence>
<name>F2L9L2_BURGS</name>
<protein>
    <submittedName>
        <fullName evidence="1">Uncharacterized protein</fullName>
    </submittedName>
</protein>
<dbReference type="AlphaFoldDB" id="F2L9L2"/>
<proteinExistence type="predicted"/>
<reference evidence="1 2" key="1">
    <citation type="journal article" date="2011" name="J. Bacteriol.">
        <title>Complete genome sequence of Burkholderia gladioli BSR3.</title>
        <authorList>
            <person name="Seo Y.S."/>
            <person name="Lim J."/>
            <person name="Choi B.S."/>
            <person name="Kim H."/>
            <person name="Goo E."/>
            <person name="Lee B."/>
            <person name="Lim J.S."/>
            <person name="Choi I.Y."/>
            <person name="Moon J.S."/>
            <person name="Kim J."/>
            <person name="Hwang I."/>
        </authorList>
    </citation>
    <scope>NUCLEOTIDE SEQUENCE [LARGE SCALE GENOMIC DNA]</scope>
    <source>
        <strain evidence="1 2">BSR3</strain>
    </source>
</reference>
<accession>F2L9L2</accession>